<dbReference type="PROSITE" id="PS51465">
    <property type="entry name" value="KAZAL_2"/>
    <property type="match status" value="1"/>
</dbReference>
<dbReference type="InterPro" id="IPR002350">
    <property type="entry name" value="Kazal_dom"/>
</dbReference>
<keyword evidence="3" id="KW-1185">Reference proteome</keyword>
<dbReference type="SMART" id="SM00280">
    <property type="entry name" value="KAZAL"/>
    <property type="match status" value="1"/>
</dbReference>
<accession>A0A5E4PP32</accession>
<feature type="domain" description="Kazal-like" evidence="1">
    <location>
        <begin position="61"/>
        <end position="108"/>
    </location>
</feature>
<evidence type="ECO:0000259" key="1">
    <source>
        <dbReference type="PROSITE" id="PS51465"/>
    </source>
</evidence>
<sequence>MEFYLHYKRIFILCNHGRLELKVFSAILSIVAWASAKSQLFCQAACAIIAVIFSIVAWTSAKSQIFCEASCASDYLPVCGTDGKTYTNRCFLSSTGPEKGTDSNPLTDAKLLRSESSVSVITLLRVVFCEPKSSRTDAGHVNMTPIIMQSQGNLTMYKIWIKEDKEGQSRCTDQQIRTRRVNMRRTVSNIISKIANLISAK</sequence>
<proteinExistence type="predicted"/>
<dbReference type="Gene3D" id="3.30.60.30">
    <property type="match status" value="1"/>
</dbReference>
<dbReference type="Proteomes" id="UP000324832">
    <property type="component" value="Unassembled WGS sequence"/>
</dbReference>
<dbReference type="AlphaFoldDB" id="A0A5E4PP32"/>
<organism evidence="2 3">
    <name type="scientific">Leptidea sinapis</name>
    <dbReference type="NCBI Taxonomy" id="189913"/>
    <lineage>
        <taxon>Eukaryota</taxon>
        <taxon>Metazoa</taxon>
        <taxon>Ecdysozoa</taxon>
        <taxon>Arthropoda</taxon>
        <taxon>Hexapoda</taxon>
        <taxon>Insecta</taxon>
        <taxon>Pterygota</taxon>
        <taxon>Neoptera</taxon>
        <taxon>Endopterygota</taxon>
        <taxon>Lepidoptera</taxon>
        <taxon>Glossata</taxon>
        <taxon>Ditrysia</taxon>
        <taxon>Papilionoidea</taxon>
        <taxon>Pieridae</taxon>
        <taxon>Dismorphiinae</taxon>
        <taxon>Leptidea</taxon>
    </lineage>
</organism>
<gene>
    <name evidence="2" type="ORF">LSINAPIS_LOCUS1274</name>
</gene>
<dbReference type="EMBL" id="FZQP02000178">
    <property type="protein sequence ID" value="VVC87744.1"/>
    <property type="molecule type" value="Genomic_DNA"/>
</dbReference>
<evidence type="ECO:0000313" key="2">
    <source>
        <dbReference type="EMBL" id="VVC87744.1"/>
    </source>
</evidence>
<dbReference type="SUPFAM" id="SSF100895">
    <property type="entry name" value="Kazal-type serine protease inhibitors"/>
    <property type="match status" value="1"/>
</dbReference>
<protein>
    <recommendedName>
        <fullName evidence="1">Kazal-like domain-containing protein</fullName>
    </recommendedName>
</protein>
<dbReference type="Pfam" id="PF00050">
    <property type="entry name" value="Kazal_1"/>
    <property type="match status" value="1"/>
</dbReference>
<reference evidence="2 3" key="1">
    <citation type="submission" date="2017-07" db="EMBL/GenBank/DDBJ databases">
        <authorList>
            <person name="Talla V."/>
            <person name="Backstrom N."/>
        </authorList>
    </citation>
    <scope>NUCLEOTIDE SEQUENCE [LARGE SCALE GENOMIC DNA]</scope>
</reference>
<feature type="non-terminal residue" evidence="2">
    <location>
        <position position="201"/>
    </location>
</feature>
<name>A0A5E4PP32_9NEOP</name>
<dbReference type="InterPro" id="IPR036058">
    <property type="entry name" value="Kazal_dom_sf"/>
</dbReference>
<evidence type="ECO:0000313" key="3">
    <source>
        <dbReference type="Proteomes" id="UP000324832"/>
    </source>
</evidence>